<name>A0A0N0P3Y7_LEPSE</name>
<feature type="chain" id="PRO_5005857189" evidence="2">
    <location>
        <begin position="30"/>
        <end position="273"/>
    </location>
</feature>
<feature type="transmembrane region" description="Helical" evidence="1">
    <location>
        <begin position="179"/>
        <end position="204"/>
    </location>
</feature>
<dbReference type="AlphaFoldDB" id="A0A0N0P3Y7"/>
<evidence type="ECO:0000256" key="1">
    <source>
        <dbReference type="SAM" id="Phobius"/>
    </source>
</evidence>
<keyword evidence="1" id="KW-0812">Transmembrane</keyword>
<dbReference type="OrthoDB" id="278279at2759"/>
<comment type="caution">
    <text evidence="3">The sequence shown here is derived from an EMBL/GenBank/DDBJ whole genome shotgun (WGS) entry which is preliminary data.</text>
</comment>
<reference evidence="3 4" key="1">
    <citation type="journal article" date="2015" name="PLoS Pathog.">
        <title>Leptomonas seymouri: Adaptations to the Dixenous Life Cycle Analyzed by Genome Sequencing, Transcriptome Profiling and Co-infection with Leishmania donovani.</title>
        <authorList>
            <person name="Kraeva N."/>
            <person name="Butenko A."/>
            <person name="Hlavacova J."/>
            <person name="Kostygov A."/>
            <person name="Myskova J."/>
            <person name="Grybchuk D."/>
            <person name="Lestinova T."/>
            <person name="Votypka J."/>
            <person name="Volf P."/>
            <person name="Opperdoes F."/>
            <person name="Flegontov P."/>
            <person name="Lukes J."/>
            <person name="Yurchenko V."/>
        </authorList>
    </citation>
    <scope>NUCLEOTIDE SEQUENCE [LARGE SCALE GENOMIC DNA]</scope>
    <source>
        <strain evidence="3 4">ATCC 30220</strain>
    </source>
</reference>
<dbReference type="Proteomes" id="UP000038009">
    <property type="component" value="Unassembled WGS sequence"/>
</dbReference>
<evidence type="ECO:0000313" key="4">
    <source>
        <dbReference type="Proteomes" id="UP000038009"/>
    </source>
</evidence>
<evidence type="ECO:0000313" key="3">
    <source>
        <dbReference type="EMBL" id="KPI84679.1"/>
    </source>
</evidence>
<dbReference type="VEuPathDB" id="TriTrypDB:Lsey_0240_0100"/>
<keyword evidence="1" id="KW-1133">Transmembrane helix</keyword>
<keyword evidence="4" id="KW-1185">Reference proteome</keyword>
<dbReference type="EMBL" id="LJSK01000240">
    <property type="protein sequence ID" value="KPI84679.1"/>
    <property type="molecule type" value="Genomic_DNA"/>
</dbReference>
<gene>
    <name evidence="3" type="ORF">ABL78_6273</name>
</gene>
<feature type="transmembrane region" description="Helical" evidence="1">
    <location>
        <begin position="225"/>
        <end position="250"/>
    </location>
</feature>
<protein>
    <submittedName>
        <fullName evidence="3">Uncharacterized protein</fullName>
    </submittedName>
</protein>
<organism evidence="3 4">
    <name type="scientific">Leptomonas seymouri</name>
    <dbReference type="NCBI Taxonomy" id="5684"/>
    <lineage>
        <taxon>Eukaryota</taxon>
        <taxon>Discoba</taxon>
        <taxon>Euglenozoa</taxon>
        <taxon>Kinetoplastea</taxon>
        <taxon>Metakinetoplastina</taxon>
        <taxon>Trypanosomatida</taxon>
        <taxon>Trypanosomatidae</taxon>
        <taxon>Leishmaniinae</taxon>
        <taxon>Leptomonas</taxon>
    </lineage>
</organism>
<keyword evidence="2" id="KW-0732">Signal</keyword>
<dbReference type="OMA" id="EEQIVFW"/>
<keyword evidence="1" id="KW-0472">Membrane</keyword>
<sequence length="273" mass="31380">MRPKRAFVAATPLLLVMALLLSLTLYATSAYGSWSREDAMAVAKRSKDDQIRFWEREVQSLRHGEMESAYRKLYHKQAALEAARKKEGFFYTKAEDKATIRLLDEDYRRSLIEVNQLKEQERLMLAKLKPLYGVVSLQFAQEQKQTISDSIKYVQKASYDNAWYSSLFNLGQAESLSDVIVGFIGQWLIGFMFLYPFAVLYYALWAAPWSVYSYTSGIADLVPAVVAYAMSVLVMCLPIIVLSLGFYVVWRAYLPKIQEAARRAQARQRAHYD</sequence>
<feature type="signal peptide" evidence="2">
    <location>
        <begin position="1"/>
        <end position="29"/>
    </location>
</feature>
<evidence type="ECO:0000256" key="2">
    <source>
        <dbReference type="SAM" id="SignalP"/>
    </source>
</evidence>
<accession>A0A0N0P3Y7</accession>
<proteinExistence type="predicted"/>